<evidence type="ECO:0000256" key="1">
    <source>
        <dbReference type="SAM" id="MobiDB-lite"/>
    </source>
</evidence>
<comment type="caution">
    <text evidence="3">The sequence shown here is derived from an EMBL/GenBank/DDBJ whole genome shotgun (WGS) entry which is preliminary data.</text>
</comment>
<organism evidence="3 4">
    <name type="scientific">Sphingomonas telluris</name>
    <dbReference type="NCBI Taxonomy" id="2907998"/>
    <lineage>
        <taxon>Bacteria</taxon>
        <taxon>Pseudomonadati</taxon>
        <taxon>Pseudomonadota</taxon>
        <taxon>Alphaproteobacteria</taxon>
        <taxon>Sphingomonadales</taxon>
        <taxon>Sphingomonadaceae</taxon>
        <taxon>Sphingomonas</taxon>
    </lineage>
</organism>
<gene>
    <name evidence="3" type="ORF">LZ016_13515</name>
</gene>
<name>A0ABS9VQ80_9SPHN</name>
<dbReference type="RefSeq" id="WP_241447981.1">
    <property type="nucleotide sequence ID" value="NZ_JAKZHW010000002.1"/>
</dbReference>
<proteinExistence type="predicted"/>
<dbReference type="EMBL" id="JAKZHW010000002">
    <property type="protein sequence ID" value="MCH8617112.1"/>
    <property type="molecule type" value="Genomic_DNA"/>
</dbReference>
<keyword evidence="2" id="KW-0732">Signal</keyword>
<evidence type="ECO:0008006" key="5">
    <source>
        <dbReference type="Google" id="ProtNLM"/>
    </source>
</evidence>
<reference evidence="3 4" key="1">
    <citation type="submission" date="2022-03" db="EMBL/GenBank/DDBJ databases">
        <authorList>
            <person name="Jo J.-H."/>
            <person name="Im W.-T."/>
        </authorList>
    </citation>
    <scope>NUCLEOTIDE SEQUENCE [LARGE SCALE GENOMIC DNA]</scope>
    <source>
        <strain evidence="3 4">SM33</strain>
    </source>
</reference>
<evidence type="ECO:0000313" key="3">
    <source>
        <dbReference type="EMBL" id="MCH8617112.1"/>
    </source>
</evidence>
<protein>
    <recommendedName>
        <fullName evidence="5">Lipoprotein</fullName>
    </recommendedName>
</protein>
<evidence type="ECO:0000256" key="2">
    <source>
        <dbReference type="SAM" id="SignalP"/>
    </source>
</evidence>
<keyword evidence="4" id="KW-1185">Reference proteome</keyword>
<sequence>MRRWMVVTPAFVLIAACGSGPTAAEQNISERERGPEQVTGPSNIAAGTAPATEQGQLGDTMPANAAGPTSDPGNGAGGDSAPSQ</sequence>
<dbReference type="PROSITE" id="PS51257">
    <property type="entry name" value="PROKAR_LIPOPROTEIN"/>
    <property type="match status" value="1"/>
</dbReference>
<feature type="region of interest" description="Disordered" evidence="1">
    <location>
        <begin position="17"/>
        <end position="84"/>
    </location>
</feature>
<dbReference type="Proteomes" id="UP001203058">
    <property type="component" value="Unassembled WGS sequence"/>
</dbReference>
<feature type="signal peptide" evidence="2">
    <location>
        <begin position="1"/>
        <end position="24"/>
    </location>
</feature>
<accession>A0ABS9VQ80</accession>
<evidence type="ECO:0000313" key="4">
    <source>
        <dbReference type="Proteomes" id="UP001203058"/>
    </source>
</evidence>
<feature type="chain" id="PRO_5045838118" description="Lipoprotein" evidence="2">
    <location>
        <begin position="25"/>
        <end position="84"/>
    </location>
</feature>